<dbReference type="InterPro" id="IPR013022">
    <property type="entry name" value="Xyl_isomerase-like_TIM-brl"/>
</dbReference>
<evidence type="ECO:0000313" key="2">
    <source>
        <dbReference type="EMBL" id="THF82115.1"/>
    </source>
</evidence>
<name>A0A4S4C315_9BACL</name>
<dbReference type="AlphaFoldDB" id="A0A4S4C315"/>
<dbReference type="RefSeq" id="WP_136369054.1">
    <property type="nucleotide sequence ID" value="NZ_SSOB01000007.1"/>
</dbReference>
<dbReference type="Proteomes" id="UP000310636">
    <property type="component" value="Unassembled WGS sequence"/>
</dbReference>
<dbReference type="Pfam" id="PF01261">
    <property type="entry name" value="AP_endonuc_2"/>
    <property type="match status" value="1"/>
</dbReference>
<comment type="caution">
    <text evidence="2">The sequence shown here is derived from an EMBL/GenBank/DDBJ whole genome shotgun (WGS) entry which is preliminary data.</text>
</comment>
<keyword evidence="2" id="KW-0413">Isomerase</keyword>
<keyword evidence="3" id="KW-1185">Reference proteome</keyword>
<accession>A0A4S4C315</accession>
<dbReference type="GO" id="GO:0016853">
    <property type="term" value="F:isomerase activity"/>
    <property type="evidence" value="ECO:0007669"/>
    <property type="project" value="UniProtKB-KW"/>
</dbReference>
<evidence type="ECO:0000259" key="1">
    <source>
        <dbReference type="Pfam" id="PF01261"/>
    </source>
</evidence>
<dbReference type="SUPFAM" id="SSF51658">
    <property type="entry name" value="Xylose isomerase-like"/>
    <property type="match status" value="1"/>
</dbReference>
<dbReference type="Gene3D" id="3.20.20.150">
    <property type="entry name" value="Divalent-metal-dependent TIM barrel enzymes"/>
    <property type="match status" value="1"/>
</dbReference>
<reference evidence="2 3" key="1">
    <citation type="submission" date="2019-04" db="EMBL/GenBank/DDBJ databases">
        <title>Cohnella sp. nov. isolated from preserved vegetables.</title>
        <authorList>
            <person name="Lin S.-Y."/>
            <person name="Hung M.-H."/>
            <person name="Young C.-C."/>
        </authorList>
    </citation>
    <scope>NUCLEOTIDE SEQUENCE [LARGE SCALE GENOMIC DNA]</scope>
    <source>
        <strain evidence="2 3">CC-MHH1044</strain>
    </source>
</reference>
<dbReference type="InterPro" id="IPR036237">
    <property type="entry name" value="Xyl_isomerase-like_sf"/>
</dbReference>
<feature type="domain" description="Xylose isomerase-like TIM barrel" evidence="1">
    <location>
        <begin position="20"/>
        <end position="274"/>
    </location>
</feature>
<dbReference type="OrthoDB" id="104997at2"/>
<dbReference type="PANTHER" id="PTHR12110">
    <property type="entry name" value="HYDROXYPYRUVATE ISOMERASE"/>
    <property type="match status" value="1"/>
</dbReference>
<sequence>MKLSVFTVSTPDLTPEELAAAAKEAGLDGIEWRYKDVPSDALEESPSFWRNNRCSIPENGREATWKPFKEAADAHKLVSLSVTPYLTVGDLECTEQVLAAAKYVGAKFIRLAVPWYDGTQSFSNLLEKEMAYLREAQELCKNYGVKGLVETHHKTIAASASGAYRLVEAFDPDWIGVLFDPGNMVHEGFENYKMGLELLGPYLAHVHVKNAAWNRTGQSADGSSTWNADWVALTEGIVPWSKVVGDLKAVGYEGYLGVEDFSISNSKGSREMLRNFAEYIGSLI</sequence>
<protein>
    <submittedName>
        <fullName evidence="2">Sugar phosphate isomerase/epimerase</fullName>
    </submittedName>
</protein>
<dbReference type="PANTHER" id="PTHR12110:SF41">
    <property type="entry name" value="INOSOSE DEHYDRATASE"/>
    <property type="match status" value="1"/>
</dbReference>
<evidence type="ECO:0000313" key="3">
    <source>
        <dbReference type="Proteomes" id="UP000310636"/>
    </source>
</evidence>
<gene>
    <name evidence="2" type="ORF">E6C55_06940</name>
</gene>
<proteinExistence type="predicted"/>
<dbReference type="InterPro" id="IPR050312">
    <property type="entry name" value="IolE/XylAMocC-like"/>
</dbReference>
<dbReference type="EMBL" id="SSOB01000007">
    <property type="protein sequence ID" value="THF82115.1"/>
    <property type="molecule type" value="Genomic_DNA"/>
</dbReference>
<organism evidence="2 3">
    <name type="scientific">Cohnella fermenti</name>
    <dbReference type="NCBI Taxonomy" id="2565925"/>
    <lineage>
        <taxon>Bacteria</taxon>
        <taxon>Bacillati</taxon>
        <taxon>Bacillota</taxon>
        <taxon>Bacilli</taxon>
        <taxon>Bacillales</taxon>
        <taxon>Paenibacillaceae</taxon>
        <taxon>Cohnella</taxon>
    </lineage>
</organism>